<dbReference type="GO" id="GO:0006270">
    <property type="term" value="P:DNA replication initiation"/>
    <property type="evidence" value="ECO:0007669"/>
    <property type="project" value="TreeGrafter"/>
</dbReference>
<feature type="binding site" evidence="12">
    <location>
        <position position="510"/>
    </location>
    <ligand>
        <name>Zn(2+)</name>
        <dbReference type="ChEBI" id="CHEBI:29105"/>
        <label>1</label>
    </ligand>
</feature>
<dbReference type="GO" id="GO:0016787">
    <property type="term" value="F:hydrolase activity"/>
    <property type="evidence" value="ECO:0007669"/>
    <property type="project" value="UniProtKB-KW"/>
</dbReference>
<dbReference type="FunFam" id="3.40.50.300:FF:000489">
    <property type="entry name" value="Primosome assembly protein PriA"/>
    <property type="match status" value="1"/>
</dbReference>
<dbReference type="Pfam" id="PF18319">
    <property type="entry name" value="Zn_ribbon_PriA"/>
    <property type="match status" value="1"/>
</dbReference>
<keyword evidence="3 12" id="KW-0479">Metal-binding</keyword>
<evidence type="ECO:0000256" key="2">
    <source>
        <dbReference type="ARBA" id="ARBA00022705"/>
    </source>
</evidence>
<dbReference type="PANTHER" id="PTHR30580:SF1">
    <property type="entry name" value="COMF OPERON PROTEIN 1"/>
    <property type="match status" value="1"/>
</dbReference>
<dbReference type="GO" id="GO:0043138">
    <property type="term" value="F:3'-5' DNA helicase activity"/>
    <property type="evidence" value="ECO:0007669"/>
    <property type="project" value="UniProtKB-EC"/>
</dbReference>
<dbReference type="SMART" id="SM00490">
    <property type="entry name" value="HELICc"/>
    <property type="match status" value="1"/>
</dbReference>
<dbReference type="InterPro" id="IPR014001">
    <property type="entry name" value="Helicase_ATP-bd"/>
</dbReference>
<feature type="binding site" evidence="12">
    <location>
        <position position="540"/>
    </location>
    <ligand>
        <name>Zn(2+)</name>
        <dbReference type="ChEBI" id="CHEBI:29105"/>
        <label>2</label>
    </ligand>
</feature>
<dbReference type="GO" id="GO:0006269">
    <property type="term" value="P:DNA replication, synthesis of primer"/>
    <property type="evidence" value="ECO:0007669"/>
    <property type="project" value="UniProtKB-KW"/>
</dbReference>
<keyword evidence="6 12" id="KW-0347">Helicase</keyword>
<keyword evidence="8 12" id="KW-0067">ATP-binding</keyword>
<dbReference type="PANTHER" id="PTHR30580">
    <property type="entry name" value="PRIMOSOMAL PROTEIN N"/>
    <property type="match status" value="1"/>
</dbReference>
<dbReference type="GO" id="GO:0003677">
    <property type="term" value="F:DNA binding"/>
    <property type="evidence" value="ECO:0007669"/>
    <property type="project" value="UniProtKB-UniRule"/>
</dbReference>
<comment type="caution">
    <text evidence="15">The sequence shown here is derived from an EMBL/GenBank/DDBJ whole genome shotgun (WGS) entry which is preliminary data.</text>
</comment>
<reference evidence="15" key="1">
    <citation type="submission" date="2020-10" db="EMBL/GenBank/DDBJ databases">
        <authorList>
            <person name="Gilroy R."/>
        </authorList>
    </citation>
    <scope>NUCLEOTIDE SEQUENCE</scope>
    <source>
        <strain evidence="15">CHK160-1198</strain>
    </source>
</reference>
<organism evidence="15 16">
    <name type="scientific">Candidatus Avacidaminococcus intestinavium</name>
    <dbReference type="NCBI Taxonomy" id="2840684"/>
    <lineage>
        <taxon>Bacteria</taxon>
        <taxon>Bacillati</taxon>
        <taxon>Bacillota</taxon>
        <taxon>Negativicutes</taxon>
        <taxon>Acidaminococcales</taxon>
        <taxon>Acidaminococcaceae</taxon>
        <taxon>Acidaminococcaceae incertae sedis</taxon>
        <taxon>Candidatus Avacidaminococcus</taxon>
    </lineage>
</organism>
<comment type="subunit">
    <text evidence="12">Component of the replication restart primosome.</text>
</comment>
<dbReference type="GO" id="GO:0006310">
    <property type="term" value="P:DNA recombination"/>
    <property type="evidence" value="ECO:0007669"/>
    <property type="project" value="InterPro"/>
</dbReference>
<feature type="binding site" evidence="12">
    <location>
        <position position="519"/>
    </location>
    <ligand>
        <name>Zn(2+)</name>
        <dbReference type="ChEBI" id="CHEBI:29105"/>
        <label>2</label>
    </ligand>
</feature>
<dbReference type="CDD" id="cd18804">
    <property type="entry name" value="SF2_C_priA"/>
    <property type="match status" value="1"/>
</dbReference>
<dbReference type="AlphaFoldDB" id="A0A9D1MP42"/>
<evidence type="ECO:0000256" key="9">
    <source>
        <dbReference type="ARBA" id="ARBA00023125"/>
    </source>
</evidence>
<dbReference type="Gene3D" id="3.40.1440.60">
    <property type="entry name" value="PriA, 3(prime) DNA-binding domain"/>
    <property type="match status" value="1"/>
</dbReference>
<feature type="binding site" evidence="12">
    <location>
        <position position="553"/>
    </location>
    <ligand>
        <name>Zn(2+)</name>
        <dbReference type="ChEBI" id="CHEBI:29105"/>
        <label>1</label>
    </ligand>
</feature>
<feature type="binding site" evidence="12">
    <location>
        <position position="522"/>
    </location>
    <ligand>
        <name>Zn(2+)</name>
        <dbReference type="ChEBI" id="CHEBI:29105"/>
        <label>2</label>
    </ligand>
</feature>
<keyword evidence="7 12" id="KW-0862">Zinc</keyword>
<dbReference type="InterPro" id="IPR041236">
    <property type="entry name" value="PriA_C"/>
</dbReference>
<evidence type="ECO:0000256" key="1">
    <source>
        <dbReference type="ARBA" id="ARBA00022515"/>
    </source>
</evidence>
<keyword evidence="9 12" id="KW-0238">DNA-binding</keyword>
<feature type="binding site" evidence="12">
    <location>
        <position position="550"/>
    </location>
    <ligand>
        <name>Zn(2+)</name>
        <dbReference type="ChEBI" id="CHEBI:29105"/>
        <label>1</label>
    </ligand>
</feature>
<dbReference type="EC" id="5.6.2.4" evidence="12"/>
<comment type="catalytic activity">
    <reaction evidence="12">
        <text>Couples ATP hydrolysis with the unwinding of duplex DNA by translocating in the 3'-5' direction.</text>
        <dbReference type="EC" id="5.6.2.4"/>
    </reaction>
</comment>
<dbReference type="GO" id="GO:0008270">
    <property type="term" value="F:zinc ion binding"/>
    <property type="evidence" value="ECO:0007669"/>
    <property type="project" value="UniProtKB-UniRule"/>
</dbReference>
<evidence type="ECO:0000313" key="16">
    <source>
        <dbReference type="Proteomes" id="UP000824099"/>
    </source>
</evidence>
<dbReference type="Proteomes" id="UP000824099">
    <property type="component" value="Unassembled WGS sequence"/>
</dbReference>
<name>A0A9D1MP42_9FIRM</name>
<dbReference type="NCBIfam" id="TIGR00595">
    <property type="entry name" value="priA"/>
    <property type="match status" value="1"/>
</dbReference>
<evidence type="ECO:0000256" key="7">
    <source>
        <dbReference type="ARBA" id="ARBA00022833"/>
    </source>
</evidence>
<dbReference type="Pfam" id="PF00271">
    <property type="entry name" value="Helicase_C"/>
    <property type="match status" value="1"/>
</dbReference>
<dbReference type="GO" id="GO:1990077">
    <property type="term" value="C:primosome complex"/>
    <property type="evidence" value="ECO:0007669"/>
    <property type="project" value="UniProtKB-UniRule"/>
</dbReference>
<dbReference type="GO" id="GO:0006302">
    <property type="term" value="P:double-strand break repair"/>
    <property type="evidence" value="ECO:0007669"/>
    <property type="project" value="InterPro"/>
</dbReference>
<keyword evidence="10 12" id="KW-0413">Isomerase</keyword>
<keyword evidence="1 12" id="KW-0639">Primosome</keyword>
<dbReference type="InterPro" id="IPR040498">
    <property type="entry name" value="PriA_CRR"/>
</dbReference>
<dbReference type="SUPFAM" id="SSF52540">
    <property type="entry name" value="P-loop containing nucleoside triphosphate hydrolases"/>
    <property type="match status" value="2"/>
</dbReference>
<dbReference type="GO" id="GO:0005524">
    <property type="term" value="F:ATP binding"/>
    <property type="evidence" value="ECO:0007669"/>
    <property type="project" value="UniProtKB-UniRule"/>
</dbReference>
<evidence type="ECO:0000256" key="12">
    <source>
        <dbReference type="HAMAP-Rule" id="MF_00983"/>
    </source>
</evidence>
<dbReference type="PROSITE" id="PS51192">
    <property type="entry name" value="HELICASE_ATP_BIND_1"/>
    <property type="match status" value="1"/>
</dbReference>
<dbReference type="InterPro" id="IPR005259">
    <property type="entry name" value="PriA"/>
</dbReference>
<dbReference type="CDD" id="cd17929">
    <property type="entry name" value="DEXHc_priA"/>
    <property type="match status" value="1"/>
</dbReference>
<dbReference type="InterPro" id="IPR042115">
    <property type="entry name" value="PriA_3primeBD_sf"/>
</dbReference>
<feature type="domain" description="Helicase C-terminal" evidence="14">
    <location>
        <begin position="545"/>
        <end position="714"/>
    </location>
</feature>
<dbReference type="PROSITE" id="PS51194">
    <property type="entry name" value="HELICASE_CTER"/>
    <property type="match status" value="1"/>
</dbReference>
<dbReference type="Pfam" id="PF17764">
    <property type="entry name" value="PriA_3primeBD"/>
    <property type="match status" value="1"/>
</dbReference>
<comment type="cofactor">
    <cofactor evidence="12">
        <name>Zn(2+)</name>
        <dbReference type="ChEBI" id="CHEBI:29105"/>
    </cofactor>
    <text evidence="12">Binds 2 zinc ions per subunit.</text>
</comment>
<accession>A0A9D1MP42</accession>
<reference evidence="15" key="2">
    <citation type="journal article" date="2021" name="PeerJ">
        <title>Extensive microbial diversity within the chicken gut microbiome revealed by metagenomics and culture.</title>
        <authorList>
            <person name="Gilroy R."/>
            <person name="Ravi A."/>
            <person name="Getino M."/>
            <person name="Pursley I."/>
            <person name="Horton D.L."/>
            <person name="Alikhan N.F."/>
            <person name="Baker D."/>
            <person name="Gharbi K."/>
            <person name="Hall N."/>
            <person name="Watson M."/>
            <person name="Adriaenssens E.M."/>
            <person name="Foster-Nyarko E."/>
            <person name="Jarju S."/>
            <person name="Secka A."/>
            <person name="Antonio M."/>
            <person name="Oren A."/>
            <person name="Chaudhuri R.R."/>
            <person name="La Ragione R."/>
            <person name="Hildebrand F."/>
            <person name="Pallen M.J."/>
        </authorList>
    </citation>
    <scope>NUCLEOTIDE SEQUENCE</scope>
    <source>
        <strain evidence="15">CHK160-1198</strain>
    </source>
</reference>
<dbReference type="Pfam" id="PF18074">
    <property type="entry name" value="PriA_C"/>
    <property type="match status" value="1"/>
</dbReference>
<dbReference type="SMART" id="SM00487">
    <property type="entry name" value="DEXDc"/>
    <property type="match status" value="1"/>
</dbReference>
<dbReference type="InterPro" id="IPR011545">
    <property type="entry name" value="DEAD/DEAH_box_helicase_dom"/>
</dbReference>
<dbReference type="HAMAP" id="MF_00983">
    <property type="entry name" value="PriA"/>
    <property type="match status" value="1"/>
</dbReference>
<dbReference type="InterPro" id="IPR027417">
    <property type="entry name" value="P-loop_NTPase"/>
</dbReference>
<gene>
    <name evidence="12 15" type="primary">priA</name>
    <name evidence="15" type="ORF">IAB06_03255</name>
</gene>
<feature type="binding site" evidence="12">
    <location>
        <position position="537"/>
    </location>
    <ligand>
        <name>Zn(2+)</name>
        <dbReference type="ChEBI" id="CHEBI:29105"/>
        <label>2</label>
    </ligand>
</feature>
<proteinExistence type="inferred from homology"/>
<dbReference type="InterPro" id="IPR041222">
    <property type="entry name" value="PriA_3primeBD"/>
</dbReference>
<evidence type="ECO:0000256" key="10">
    <source>
        <dbReference type="ARBA" id="ARBA00023235"/>
    </source>
</evidence>
<evidence type="ECO:0000256" key="5">
    <source>
        <dbReference type="ARBA" id="ARBA00022801"/>
    </source>
</evidence>
<evidence type="ECO:0000256" key="6">
    <source>
        <dbReference type="ARBA" id="ARBA00022806"/>
    </source>
</evidence>
<evidence type="ECO:0000313" key="15">
    <source>
        <dbReference type="EMBL" id="HIU64045.1"/>
    </source>
</evidence>
<keyword evidence="2 12" id="KW-0235">DNA replication</keyword>
<comment type="catalytic activity">
    <reaction evidence="11 12">
        <text>ATP + H2O = ADP + phosphate + H(+)</text>
        <dbReference type="Rhea" id="RHEA:13065"/>
        <dbReference type="ChEBI" id="CHEBI:15377"/>
        <dbReference type="ChEBI" id="CHEBI:15378"/>
        <dbReference type="ChEBI" id="CHEBI:30616"/>
        <dbReference type="ChEBI" id="CHEBI:43474"/>
        <dbReference type="ChEBI" id="CHEBI:456216"/>
        <dbReference type="EC" id="5.6.2.4"/>
    </reaction>
</comment>
<comment type="similarity">
    <text evidence="12">Belongs to the helicase family. PriA subfamily.</text>
</comment>
<evidence type="ECO:0000256" key="11">
    <source>
        <dbReference type="ARBA" id="ARBA00048988"/>
    </source>
</evidence>
<dbReference type="Pfam" id="PF00270">
    <property type="entry name" value="DEAD"/>
    <property type="match status" value="1"/>
</dbReference>
<sequence length="802" mass="90484">MKYAHVVINLQVKNIFRQFTYILPDELDFVTAGWRVIVPFNNQMVEGFVLQVVTELPAEFAEIELKSIEDILDEEPWFDQNMQTLAGWIADYYLCSLAEAMRLFIPGGSSIKATPRYWPVSEFECEVLTQEEIELLSLIEKQKGISRSEVNALKQGKILAALLLKKAVRLEYAIKKKIKEKTINTYQITETGLTILNSPLLNKIPAQKEALHILSEKKEYTYEELAKLKVSRETLKKLCLKAWAVKSEKRVLRDSYASYASTKETLRLTPEQEQALQAINEKIIKQAKTTFLLQGVTGSGKTEVYLRSAAQAIALGKQVMVLVPEIALTGQIVERFKGWFANKVAVAHSKLSTSERADVWHRCATGEADILIGVRSAVFAPFKNLGLIIIDEEQEYSYKQENRPCYNARLVAWKRAQLLEIPLVLGSATPDVCSYHHALEGRYQLLKMGQRANRQSLPQVDIVDMREELKKGNRSVISEKLAQALAGTVERQEQAIILLNRRGYSTFVMCRDCGESITCPHCAVSMVYHRNLTSLKCHYCGYSVDLPDECPKCHSRKIKYFGAGTQKAETAISEISQYIKVVRMDQDSASRKMGHEDILRSFTSGQFNVLLGTQMVAKGHDIPSVTLVGILAADSQLNLPDFRSGERTFDLLAQAAGRAGRGEKLGEVIFQVYDAENPVIKLAAAQDYESFAKMELEIRRELLYPPFTQLLKITVQHKNEQEAMVIAKKIVNHLQSAMLSYDDQETGIFGPFPGIVAKVSDLYRINILIKSKNMVVIKKAIRTINLQQEKNVYLDVDPISVV</sequence>
<feature type="binding site" evidence="12">
    <location>
        <position position="513"/>
    </location>
    <ligand>
        <name>Zn(2+)</name>
        <dbReference type="ChEBI" id="CHEBI:29105"/>
        <label>1</label>
    </ligand>
</feature>
<keyword evidence="4 12" id="KW-0547">Nucleotide-binding</keyword>
<evidence type="ECO:0000256" key="4">
    <source>
        <dbReference type="ARBA" id="ARBA00022741"/>
    </source>
</evidence>
<evidence type="ECO:0000259" key="13">
    <source>
        <dbReference type="PROSITE" id="PS51192"/>
    </source>
</evidence>
<dbReference type="InterPro" id="IPR001650">
    <property type="entry name" value="Helicase_C-like"/>
</dbReference>
<evidence type="ECO:0000256" key="3">
    <source>
        <dbReference type="ARBA" id="ARBA00022723"/>
    </source>
</evidence>
<dbReference type="EMBL" id="DVNI01000045">
    <property type="protein sequence ID" value="HIU64045.1"/>
    <property type="molecule type" value="Genomic_DNA"/>
</dbReference>
<comment type="function">
    <text evidence="12">Initiates the restart of stalled replication forks, which reloads the replicative helicase on sites other than the origin of replication. Recognizes and binds to abandoned replication forks and remodels them to uncover a helicase loading site. Promotes assembly of the primosome at these replication forks.</text>
</comment>
<evidence type="ECO:0000256" key="8">
    <source>
        <dbReference type="ARBA" id="ARBA00022840"/>
    </source>
</evidence>
<evidence type="ECO:0000259" key="14">
    <source>
        <dbReference type="PROSITE" id="PS51194"/>
    </source>
</evidence>
<feature type="domain" description="Helicase ATP-binding" evidence="13">
    <location>
        <begin position="282"/>
        <end position="448"/>
    </location>
</feature>
<dbReference type="Gene3D" id="3.40.50.300">
    <property type="entry name" value="P-loop containing nucleotide triphosphate hydrolases"/>
    <property type="match status" value="2"/>
</dbReference>
<protein>
    <recommendedName>
        <fullName evidence="12">Replication restart protein PriA</fullName>
    </recommendedName>
    <alternativeName>
        <fullName evidence="12">ATP-dependent DNA helicase PriA</fullName>
        <ecNumber evidence="12">5.6.2.4</ecNumber>
    </alternativeName>
    <alternativeName>
        <fullName evidence="12">DNA 3'-5' helicase PriA</fullName>
    </alternativeName>
</protein>
<dbReference type="NCBIfam" id="NF004066">
    <property type="entry name" value="PRK05580.1-3"/>
    <property type="match status" value="1"/>
</dbReference>
<keyword evidence="5 12" id="KW-0378">Hydrolase</keyword>